<keyword evidence="1" id="KW-0812">Transmembrane</keyword>
<keyword evidence="4" id="KW-1185">Reference proteome</keyword>
<feature type="transmembrane region" description="Helical" evidence="1">
    <location>
        <begin position="61"/>
        <end position="94"/>
    </location>
</feature>
<sequence length="99" mass="10035">MSDLPPAAPVPAAQPAAPTEKWNVLSIVGFVLSLLGFNVIAIVLGFIGLNQVKKTGERGHGLALAAVIIGFVSIAIIIILIVVSISLVAAAGSISTTSY</sequence>
<dbReference type="Proteomes" id="UP001139722">
    <property type="component" value="Unassembled WGS sequence"/>
</dbReference>
<keyword evidence="1" id="KW-1133">Transmembrane helix</keyword>
<dbReference type="EMBL" id="JAMZDY010000001">
    <property type="protein sequence ID" value="MCP2370528.1"/>
    <property type="molecule type" value="Genomic_DNA"/>
</dbReference>
<dbReference type="Pfam" id="PF13828">
    <property type="entry name" value="DUF4190"/>
    <property type="match status" value="1"/>
</dbReference>
<feature type="domain" description="DUF4190" evidence="2">
    <location>
        <begin position="24"/>
        <end position="80"/>
    </location>
</feature>
<feature type="transmembrane region" description="Helical" evidence="1">
    <location>
        <begin position="24"/>
        <end position="49"/>
    </location>
</feature>
<evidence type="ECO:0000259" key="2">
    <source>
        <dbReference type="Pfam" id="PF13828"/>
    </source>
</evidence>
<keyword evidence="1" id="KW-0472">Membrane</keyword>
<proteinExistence type="predicted"/>
<name>A0A9X2H068_9MICO</name>
<dbReference type="RefSeq" id="WP_197738109.1">
    <property type="nucleotide sequence ID" value="NZ_BAAANU010000077.1"/>
</dbReference>
<comment type="caution">
    <text evidence="3">The sequence shown here is derived from an EMBL/GenBank/DDBJ whole genome shotgun (WGS) entry which is preliminary data.</text>
</comment>
<gene>
    <name evidence="3" type="ORF">BJ978_001204</name>
</gene>
<protein>
    <submittedName>
        <fullName evidence="3">Uncharacterized membrane protein YidH (DUF202 family)</fullName>
    </submittedName>
</protein>
<evidence type="ECO:0000256" key="1">
    <source>
        <dbReference type="SAM" id="Phobius"/>
    </source>
</evidence>
<evidence type="ECO:0000313" key="3">
    <source>
        <dbReference type="EMBL" id="MCP2370528.1"/>
    </source>
</evidence>
<accession>A0A9X2H068</accession>
<organism evidence="3 4">
    <name type="scientific">Agromyces terreus</name>
    <dbReference type="NCBI Taxonomy" id="424795"/>
    <lineage>
        <taxon>Bacteria</taxon>
        <taxon>Bacillati</taxon>
        <taxon>Actinomycetota</taxon>
        <taxon>Actinomycetes</taxon>
        <taxon>Micrococcales</taxon>
        <taxon>Microbacteriaceae</taxon>
        <taxon>Agromyces</taxon>
    </lineage>
</organism>
<reference evidence="3" key="1">
    <citation type="submission" date="2022-06" db="EMBL/GenBank/DDBJ databases">
        <title>Sequencing the genomes of 1000 actinobacteria strains.</title>
        <authorList>
            <person name="Klenk H.-P."/>
        </authorList>
    </citation>
    <scope>NUCLEOTIDE SEQUENCE</scope>
    <source>
        <strain evidence="3">DSM 22016</strain>
    </source>
</reference>
<dbReference type="InterPro" id="IPR025241">
    <property type="entry name" value="DUF4190"/>
</dbReference>
<evidence type="ECO:0000313" key="4">
    <source>
        <dbReference type="Proteomes" id="UP001139722"/>
    </source>
</evidence>
<dbReference type="AlphaFoldDB" id="A0A9X2H068"/>